<dbReference type="RefSeq" id="XP_024726207.1">
    <property type="nucleotide sequence ID" value="XM_024887691.1"/>
</dbReference>
<dbReference type="AlphaFoldDB" id="A0A2J6SEX7"/>
<evidence type="ECO:0000313" key="2">
    <source>
        <dbReference type="EMBL" id="PMD49303.1"/>
    </source>
</evidence>
<dbReference type="Proteomes" id="UP000235371">
    <property type="component" value="Unassembled WGS sequence"/>
</dbReference>
<dbReference type="InParanoid" id="A0A2J6SEX7"/>
<proteinExistence type="predicted"/>
<gene>
    <name evidence="2" type="ORF">K444DRAFT_670958</name>
</gene>
<reference evidence="2 3" key="1">
    <citation type="submission" date="2016-04" db="EMBL/GenBank/DDBJ databases">
        <title>A degradative enzymes factory behind the ericoid mycorrhizal symbiosis.</title>
        <authorList>
            <consortium name="DOE Joint Genome Institute"/>
            <person name="Martino E."/>
            <person name="Morin E."/>
            <person name="Grelet G."/>
            <person name="Kuo A."/>
            <person name="Kohler A."/>
            <person name="Daghino S."/>
            <person name="Barry K."/>
            <person name="Choi C."/>
            <person name="Cichocki N."/>
            <person name="Clum A."/>
            <person name="Copeland A."/>
            <person name="Hainaut M."/>
            <person name="Haridas S."/>
            <person name="Labutti K."/>
            <person name="Lindquist E."/>
            <person name="Lipzen A."/>
            <person name="Khouja H.-R."/>
            <person name="Murat C."/>
            <person name="Ohm R."/>
            <person name="Olson A."/>
            <person name="Spatafora J."/>
            <person name="Veneault-Fourrey C."/>
            <person name="Henrissat B."/>
            <person name="Grigoriev I."/>
            <person name="Martin F."/>
            <person name="Perotto S."/>
        </authorList>
    </citation>
    <scope>NUCLEOTIDE SEQUENCE [LARGE SCALE GENOMIC DNA]</scope>
    <source>
        <strain evidence="2 3">E</strain>
    </source>
</reference>
<accession>A0A2J6SEX7</accession>
<feature type="domain" description="2EXR" evidence="1">
    <location>
        <begin position="231"/>
        <end position="322"/>
    </location>
</feature>
<dbReference type="OrthoDB" id="10447304at2759"/>
<sequence>MAGMAPNLRASLRDDWDYYRLMQQRLPSPPRPPPQRPSPLPQIILTPPTGELALVPANFGHRWYHHWEPYAPHLNYLNLWYHTLVTQNPQGASSHFRKVIDSRLGYLGLADPSFKMAFDIQNHWAVETPLSGGLRCHESLDLGTQSLRQLDLDAINHQCRSFGYGRRKILREFLLKMSTDYMSTFEIKHDGDLVKYHLDTLLRYDEVNDSNMGYRGRFFKLNLLVNKKSRFTLFPQLPPEVQALVTQYLTTSQPRRLQLRFARDQEMGNMRQPDTRFSTHELRTVPPILQVSKQFRAKGTPFHDYIELKFLQRDARGLIYLPSADMIFINKAGAEKVTPQAFRARLIATKSLQKVKSIALSVARPNFSAFVKDFKNYGGLELVFIVLTEMEEAGDRKWGLENTEEIVDTRLTCKKEILFEVIHPSNLWVTNVSIPGVKSKSRALPMHREPEVMEQLVMEMARGLGNVRVAPNLRFVRLVKCLKTQEQLQGGSLRGIAVRGT</sequence>
<name>A0A2J6SEX7_9HELO</name>
<dbReference type="EMBL" id="KZ613921">
    <property type="protein sequence ID" value="PMD49303.1"/>
    <property type="molecule type" value="Genomic_DNA"/>
</dbReference>
<organism evidence="2 3">
    <name type="scientific">Hyaloscypha bicolor E</name>
    <dbReference type="NCBI Taxonomy" id="1095630"/>
    <lineage>
        <taxon>Eukaryota</taxon>
        <taxon>Fungi</taxon>
        <taxon>Dikarya</taxon>
        <taxon>Ascomycota</taxon>
        <taxon>Pezizomycotina</taxon>
        <taxon>Leotiomycetes</taxon>
        <taxon>Helotiales</taxon>
        <taxon>Hyaloscyphaceae</taxon>
        <taxon>Hyaloscypha</taxon>
        <taxon>Hyaloscypha bicolor</taxon>
    </lineage>
</organism>
<dbReference type="InterPro" id="IPR045518">
    <property type="entry name" value="2EXR"/>
</dbReference>
<evidence type="ECO:0000313" key="3">
    <source>
        <dbReference type="Proteomes" id="UP000235371"/>
    </source>
</evidence>
<dbReference type="Pfam" id="PF20150">
    <property type="entry name" value="2EXR"/>
    <property type="match status" value="1"/>
</dbReference>
<evidence type="ECO:0000259" key="1">
    <source>
        <dbReference type="Pfam" id="PF20150"/>
    </source>
</evidence>
<dbReference type="GeneID" id="36595767"/>
<keyword evidence="3" id="KW-1185">Reference proteome</keyword>
<protein>
    <recommendedName>
        <fullName evidence="1">2EXR domain-containing protein</fullName>
    </recommendedName>
</protein>